<evidence type="ECO:0008006" key="4">
    <source>
        <dbReference type="Google" id="ProtNLM"/>
    </source>
</evidence>
<dbReference type="AlphaFoldDB" id="A0A4U0PKU6"/>
<feature type="chain" id="PRO_5020882827" description="Esterase" evidence="1">
    <location>
        <begin position="23"/>
        <end position="362"/>
    </location>
</feature>
<feature type="signal peptide" evidence="1">
    <location>
        <begin position="1"/>
        <end position="22"/>
    </location>
</feature>
<evidence type="ECO:0000313" key="2">
    <source>
        <dbReference type="EMBL" id="TJZ68619.1"/>
    </source>
</evidence>
<dbReference type="EMBL" id="SUMF01000023">
    <property type="protein sequence ID" value="TJZ68619.1"/>
    <property type="molecule type" value="Genomic_DNA"/>
</dbReference>
<evidence type="ECO:0000313" key="3">
    <source>
        <dbReference type="Proteomes" id="UP000310016"/>
    </source>
</evidence>
<dbReference type="InterPro" id="IPR050583">
    <property type="entry name" value="Mycobacterial_A85_antigen"/>
</dbReference>
<dbReference type="SUPFAM" id="SSF53474">
    <property type="entry name" value="alpha/beta-Hydrolases"/>
    <property type="match status" value="1"/>
</dbReference>
<dbReference type="InterPro" id="IPR029058">
    <property type="entry name" value="AB_hydrolase_fold"/>
</dbReference>
<protein>
    <recommendedName>
        <fullName evidence="4">Esterase</fullName>
    </recommendedName>
</protein>
<sequence length="362" mass="39694">MKTSKLVLAFILSLGLHGTAQAAESKAAPARPVYTEVTVPAPSLRGNLLGIKDQQGIVVYLPPGYGKDTAKRYPTVYFLPGYGDSHLAYGSALAGAMGELIAAGKIQEMIVVSVEGNYRYGGSFYVNSPVSGNWQDFVVKDVIGYVDKHYRTVPRAYARGLAGHSMGGFGVLHLGLNTSGVFGALYSMSPGVFKPGDLERTPLSFSTTRYAEDFYGKLKPAEYLERIHSISWPGNFTYTYAFSFAYRSDGKPPFFDTPAENKDGDVQHDAVWQRYEAGYGGWEAKLDQGGVNLKALKGFVVDYGKSDEFSWIVDGSKYLSAEMKKRGIDHQLVEYDGDHQSKVNDRLKSDVLPFFAKTLSAK</sequence>
<comment type="caution">
    <text evidence="2">The sequence shown here is derived from an EMBL/GenBank/DDBJ whole genome shotgun (WGS) entry which is preliminary data.</text>
</comment>
<reference evidence="2 3" key="1">
    <citation type="submission" date="2019-04" db="EMBL/GenBank/DDBJ databases">
        <title>Chitiniphilus eburnea sp. nov., a novel chitinolytic bacterium isolated from aquaculture sludge.</title>
        <authorList>
            <person name="Sheng M."/>
        </authorList>
    </citation>
    <scope>NUCLEOTIDE SEQUENCE [LARGE SCALE GENOMIC DNA]</scope>
    <source>
        <strain evidence="2 3">HX-2-15</strain>
    </source>
</reference>
<evidence type="ECO:0000256" key="1">
    <source>
        <dbReference type="SAM" id="SignalP"/>
    </source>
</evidence>
<proteinExistence type="predicted"/>
<accession>A0A4U0PKU6</accession>
<keyword evidence="1" id="KW-0732">Signal</keyword>
<dbReference type="PANTHER" id="PTHR48098:SF1">
    <property type="entry name" value="DIACYLGLYCEROL ACYLTRANSFERASE_MYCOLYLTRANSFERASE AG85A"/>
    <property type="match status" value="1"/>
</dbReference>
<gene>
    <name evidence="2" type="ORF">FAZ21_15545</name>
</gene>
<keyword evidence="3" id="KW-1185">Reference proteome</keyword>
<dbReference type="GO" id="GO:0016747">
    <property type="term" value="F:acyltransferase activity, transferring groups other than amino-acyl groups"/>
    <property type="evidence" value="ECO:0007669"/>
    <property type="project" value="TreeGrafter"/>
</dbReference>
<dbReference type="Gene3D" id="3.40.50.1820">
    <property type="entry name" value="alpha/beta hydrolase"/>
    <property type="match status" value="1"/>
</dbReference>
<dbReference type="InterPro" id="IPR000801">
    <property type="entry name" value="Esterase-like"/>
</dbReference>
<name>A0A4U0PKU6_9NEIS</name>
<dbReference type="PANTHER" id="PTHR48098">
    <property type="entry name" value="ENTEROCHELIN ESTERASE-RELATED"/>
    <property type="match status" value="1"/>
</dbReference>
<dbReference type="Proteomes" id="UP000310016">
    <property type="component" value="Unassembled WGS sequence"/>
</dbReference>
<dbReference type="OrthoDB" id="8612340at2"/>
<organism evidence="2 3">
    <name type="scientific">Chitiniphilus eburneus</name>
    <dbReference type="NCBI Taxonomy" id="2571148"/>
    <lineage>
        <taxon>Bacteria</taxon>
        <taxon>Pseudomonadati</taxon>
        <taxon>Pseudomonadota</taxon>
        <taxon>Betaproteobacteria</taxon>
        <taxon>Neisseriales</taxon>
        <taxon>Chitinibacteraceae</taxon>
        <taxon>Chitiniphilus</taxon>
    </lineage>
</organism>
<dbReference type="RefSeq" id="WP_136774362.1">
    <property type="nucleotide sequence ID" value="NZ_CP156074.1"/>
</dbReference>
<dbReference type="Pfam" id="PF00756">
    <property type="entry name" value="Esterase"/>
    <property type="match status" value="1"/>
</dbReference>